<accession>A0A2M7T9F7</accession>
<name>A0A2M7T9F7_9ACTN</name>
<dbReference type="Proteomes" id="UP000230956">
    <property type="component" value="Unassembled WGS sequence"/>
</dbReference>
<gene>
    <name evidence="2" type="ORF">COY37_02855</name>
</gene>
<evidence type="ECO:0000259" key="1">
    <source>
        <dbReference type="Pfam" id="PF07561"/>
    </source>
</evidence>
<proteinExistence type="predicted"/>
<dbReference type="Pfam" id="PF07561">
    <property type="entry name" value="DUF1540"/>
    <property type="match status" value="2"/>
</dbReference>
<feature type="domain" description="DUF1540" evidence="1">
    <location>
        <begin position="11"/>
        <end position="40"/>
    </location>
</feature>
<dbReference type="AlphaFoldDB" id="A0A2M7T9F7"/>
<dbReference type="InterPro" id="IPR011437">
    <property type="entry name" value="DUF1540"/>
</dbReference>
<reference evidence="3" key="1">
    <citation type="submission" date="2017-09" db="EMBL/GenBank/DDBJ databases">
        <title>Depth-based differentiation of microbial function through sediment-hosted aquifers and enrichment of novel symbionts in the deep terrestrial subsurface.</title>
        <authorList>
            <person name="Probst A.J."/>
            <person name="Ladd B."/>
            <person name="Jarett J.K."/>
            <person name="Geller-Mcgrath D.E."/>
            <person name="Sieber C.M.K."/>
            <person name="Emerson J.B."/>
            <person name="Anantharaman K."/>
            <person name="Thomas B.C."/>
            <person name="Malmstrom R."/>
            <person name="Stieglmeier M."/>
            <person name="Klingl A."/>
            <person name="Woyke T."/>
            <person name="Ryan C.M."/>
            <person name="Banfield J.F."/>
        </authorList>
    </citation>
    <scope>NUCLEOTIDE SEQUENCE [LARGE SCALE GENOMIC DNA]</scope>
</reference>
<sequence>MQQMNEGHVLTCTVTECGFNNNEACHAPNINVGGIHPTCDTFTTQNVQESPMEMPDVAVCNVVDCKFNQSNDCAAPGITVAHHSGHADCLTYRESA</sequence>
<evidence type="ECO:0000313" key="3">
    <source>
        <dbReference type="Proteomes" id="UP000230956"/>
    </source>
</evidence>
<dbReference type="RefSeq" id="WP_286975991.1">
    <property type="nucleotide sequence ID" value="NZ_PFNG01000071.1"/>
</dbReference>
<feature type="domain" description="DUF1540" evidence="1">
    <location>
        <begin position="60"/>
        <end position="92"/>
    </location>
</feature>
<dbReference type="EMBL" id="PFNG01000071">
    <property type="protein sequence ID" value="PIZ41068.1"/>
    <property type="molecule type" value="Genomic_DNA"/>
</dbReference>
<organism evidence="2 3">
    <name type="scientific">Candidatus Aquicultor secundus</name>
    <dbReference type="NCBI Taxonomy" id="1973895"/>
    <lineage>
        <taxon>Bacteria</taxon>
        <taxon>Bacillati</taxon>
        <taxon>Actinomycetota</taxon>
        <taxon>Candidatus Aquicultoria</taxon>
        <taxon>Candidatus Aquicultorales</taxon>
        <taxon>Candidatus Aquicultoraceae</taxon>
        <taxon>Candidatus Aquicultor</taxon>
    </lineage>
</organism>
<protein>
    <submittedName>
        <fullName evidence="2">DUF1540 domain-containing protein</fullName>
    </submittedName>
</protein>
<comment type="caution">
    <text evidence="2">The sequence shown here is derived from an EMBL/GenBank/DDBJ whole genome shotgun (WGS) entry which is preliminary data.</text>
</comment>
<evidence type="ECO:0000313" key="2">
    <source>
        <dbReference type="EMBL" id="PIZ41068.1"/>
    </source>
</evidence>